<dbReference type="GeneID" id="60334947"/>
<sequence length="111" mass="12026">MTSELRDVLTEALREAHYRILGSSSDARVDPGQVLADVVLGLPCVAVIQLPEPDEPRSMSGTPEWYEDSWYVRPDGQGIRVAIGRNHLKTGSAQRLATALAAAVVARGEDK</sequence>
<gene>
    <name evidence="1" type="primary">84</name>
    <name evidence="1" type="ORF">PBI_WHOUXPHF_84</name>
</gene>
<dbReference type="Proteomes" id="UP000269132">
    <property type="component" value="Segment"/>
</dbReference>
<keyword evidence="2" id="KW-1185">Reference proteome</keyword>
<dbReference type="EMBL" id="MK016504">
    <property type="protein sequence ID" value="AYR00440.1"/>
    <property type="molecule type" value="Genomic_DNA"/>
</dbReference>
<dbReference type="KEGG" id="vg:60334947"/>
<evidence type="ECO:0000313" key="1">
    <source>
        <dbReference type="EMBL" id="AYR00440.1"/>
    </source>
</evidence>
<proteinExistence type="predicted"/>
<dbReference type="RefSeq" id="YP_009963369.1">
    <property type="nucleotide sequence ID" value="NC_051718.1"/>
</dbReference>
<evidence type="ECO:0000313" key="2">
    <source>
        <dbReference type="Proteomes" id="UP000269132"/>
    </source>
</evidence>
<name>A0A3G3M1T8_9CAUD</name>
<accession>A0A3G3M1T8</accession>
<organism evidence="1 2">
    <name type="scientific">Mycobacterium phage Whouxphf</name>
    <dbReference type="NCBI Taxonomy" id="2484216"/>
    <lineage>
        <taxon>Viruses</taxon>
        <taxon>Duplodnaviria</taxon>
        <taxon>Heunggongvirae</taxon>
        <taxon>Uroviricota</taxon>
        <taxon>Caudoviricetes</taxon>
        <taxon>Gracegardnervirinae</taxon>
        <taxon>Cheoctovirus</taxon>
        <taxon>Cheoctovirus whouxphf</taxon>
    </lineage>
</organism>
<reference evidence="1 2" key="1">
    <citation type="submission" date="2018-10" db="EMBL/GenBank/DDBJ databases">
        <authorList>
            <person name="Garlena R.A."/>
            <person name="Russell D.A."/>
            <person name="Pope W.H."/>
            <person name="Jacobs-Sera D."/>
            <person name="Hatfull G.F."/>
        </authorList>
    </citation>
    <scope>NUCLEOTIDE SEQUENCE [LARGE SCALE GENOMIC DNA]</scope>
</reference>
<protein>
    <submittedName>
        <fullName evidence="1">Uncharacterized protein</fullName>
    </submittedName>
</protein>